<evidence type="ECO:0000313" key="3">
    <source>
        <dbReference type="EMBL" id="TGU72956.1"/>
    </source>
</evidence>
<dbReference type="InterPro" id="IPR055259">
    <property type="entry name" value="YkvP/CgeB_Glyco_trans-like"/>
</dbReference>
<dbReference type="AlphaFoldDB" id="A0A4S1CIH3"/>
<dbReference type="Proteomes" id="UP000306416">
    <property type="component" value="Unassembled WGS sequence"/>
</dbReference>
<dbReference type="Pfam" id="PF13524">
    <property type="entry name" value="Glyco_trans_1_2"/>
    <property type="match status" value="1"/>
</dbReference>
<dbReference type="EMBL" id="SRSC01000004">
    <property type="protein sequence ID" value="TGU70536.1"/>
    <property type="molecule type" value="Genomic_DNA"/>
</dbReference>
<dbReference type="Gene3D" id="3.40.50.2000">
    <property type="entry name" value="Glycogen Phosphorylase B"/>
    <property type="match status" value="2"/>
</dbReference>
<accession>A0A4S1CIH3</accession>
<gene>
    <name evidence="3" type="ORF">E4633_11770</name>
    <name evidence="2" type="ORF">E4633_16160</name>
</gene>
<evidence type="ECO:0000259" key="1">
    <source>
        <dbReference type="Pfam" id="PF13524"/>
    </source>
</evidence>
<feature type="domain" description="Spore protein YkvP/CgeB glycosyl transferase-like" evidence="1">
    <location>
        <begin position="205"/>
        <end position="352"/>
    </location>
</feature>
<sequence length="367" mass="40558">MAAPLNISFFASSLVSAYWNGAATYYRGMVRALARLGHRVTFYEPDAYGRQAHRDMEDPDWATVVVYPATEEGVFSSLEAARGSDIVVKASGVGVFDALLEAEVLGLKREGTQVIFWDVDAPATLERIGTDPADPFLPLVPRYDMILTYGGGDPVVRAYRGFGARECVPIYNALDPDTHHPVPPDERLRADLSFLGNRLPDRERRVEEFFLSVAERLPRRSFLLAGSGWEDKSKSENVRYIGHLGTGDHNAFNCSPMAVLNVSRDGMARYGFSPATRVFEAAGAGACMITDLWEGIGEFFEPEREILVAANGEEVAQILERLTPALAAEVGRKARARVRAEHTYAHRAKQFEEIFSAGSAWRNGRLP</sequence>
<reference evidence="3 4" key="1">
    <citation type="submission" date="2019-04" db="EMBL/GenBank/DDBJ databases">
        <title>Geobacter oryzae sp. nov., ferric-reducing bacteria isolated from paddy soil.</title>
        <authorList>
            <person name="Xu Z."/>
            <person name="Masuda Y."/>
            <person name="Itoh H."/>
            <person name="Senoo K."/>
        </authorList>
    </citation>
    <scope>NUCLEOTIDE SEQUENCE [LARGE SCALE GENOMIC DNA]</scope>
    <source>
        <strain evidence="3 4">Red111</strain>
    </source>
</reference>
<evidence type="ECO:0000313" key="2">
    <source>
        <dbReference type="EMBL" id="TGU70536.1"/>
    </source>
</evidence>
<name>A0A4S1CIH3_9BACT</name>
<keyword evidence="4" id="KW-1185">Reference proteome</keyword>
<dbReference type="EMBL" id="SRSC01000002">
    <property type="protein sequence ID" value="TGU72956.1"/>
    <property type="molecule type" value="Genomic_DNA"/>
</dbReference>
<proteinExistence type="predicted"/>
<dbReference type="RefSeq" id="WP_135870422.1">
    <property type="nucleotide sequence ID" value="NZ_SRSC01000002.1"/>
</dbReference>
<organism evidence="3 4">
    <name type="scientific">Geomonas terrae</name>
    <dbReference type="NCBI Taxonomy" id="2562681"/>
    <lineage>
        <taxon>Bacteria</taxon>
        <taxon>Pseudomonadati</taxon>
        <taxon>Thermodesulfobacteriota</taxon>
        <taxon>Desulfuromonadia</taxon>
        <taxon>Geobacterales</taxon>
        <taxon>Geobacteraceae</taxon>
        <taxon>Geomonas</taxon>
    </lineage>
</organism>
<evidence type="ECO:0000313" key="4">
    <source>
        <dbReference type="Proteomes" id="UP000306416"/>
    </source>
</evidence>
<protein>
    <recommendedName>
        <fullName evidence="1">Spore protein YkvP/CgeB glycosyl transferase-like domain-containing protein</fullName>
    </recommendedName>
</protein>
<dbReference type="SUPFAM" id="SSF53756">
    <property type="entry name" value="UDP-Glycosyltransferase/glycogen phosphorylase"/>
    <property type="match status" value="1"/>
</dbReference>
<comment type="caution">
    <text evidence="3">The sequence shown here is derived from an EMBL/GenBank/DDBJ whole genome shotgun (WGS) entry which is preliminary data.</text>
</comment>